<dbReference type="EMBL" id="CP000250">
    <property type="protein sequence ID" value="ABD06916.1"/>
    <property type="molecule type" value="Genomic_DNA"/>
</dbReference>
<dbReference type="Proteomes" id="UP000008809">
    <property type="component" value="Chromosome"/>
</dbReference>
<proteinExistence type="predicted"/>
<dbReference type="STRING" id="316058.RPB_2211"/>
<keyword evidence="2" id="KW-0472">Membrane</keyword>
<gene>
    <name evidence="6" type="ordered locus">RPB_2211</name>
</gene>
<sequence>MGQAVLRCRRTAALLALCLTANVPCPVAAEQADPVQRGTSSAAARPLPFDIPAQQLGAALEAYGVISGFQVIYDAALAKGRQSSDVRGALAPDVALRRLLAGTGLVPRYMAQDGVVLELDPAASEAHSVLRSAVIRYYGRIQAGLRQAFCGDARPSIVPHRIAIGLWIAPSGLIARSALLDTTGDVDGDAALEAALQRIQIGEPPPAGFAQPVIMTVLPDMQNDCRTLQRQRQRVER</sequence>
<feature type="chain" id="PRO_5004210836" description="Secretin/TonB short N-terminal domain-containing protein" evidence="4">
    <location>
        <begin position="29"/>
        <end position="237"/>
    </location>
</feature>
<dbReference type="KEGG" id="rpb:RPB_2211"/>
<dbReference type="Pfam" id="PF07660">
    <property type="entry name" value="STN"/>
    <property type="match status" value="1"/>
</dbReference>
<dbReference type="AlphaFoldDB" id="Q2IXZ4"/>
<dbReference type="OrthoDB" id="8207507at2"/>
<dbReference type="HOGENOM" id="CLU_088938_2_0_5"/>
<dbReference type="Gene3D" id="3.55.50.30">
    <property type="match status" value="1"/>
</dbReference>
<dbReference type="eggNOG" id="COG4773">
    <property type="taxonomic scope" value="Bacteria"/>
</dbReference>
<dbReference type="InterPro" id="IPR011662">
    <property type="entry name" value="Secretin/TonB_short_N"/>
</dbReference>
<keyword evidence="7" id="KW-1185">Reference proteome</keyword>
<feature type="domain" description="Secretin/TonB short N-terminal" evidence="5">
    <location>
        <begin position="69"/>
        <end position="120"/>
    </location>
</feature>
<dbReference type="RefSeq" id="WP_011441103.1">
    <property type="nucleotide sequence ID" value="NC_007778.1"/>
</dbReference>
<keyword evidence="3" id="KW-0998">Cell outer membrane</keyword>
<evidence type="ECO:0000256" key="3">
    <source>
        <dbReference type="ARBA" id="ARBA00023237"/>
    </source>
</evidence>
<feature type="signal peptide" evidence="4">
    <location>
        <begin position="1"/>
        <end position="28"/>
    </location>
</feature>
<evidence type="ECO:0000256" key="4">
    <source>
        <dbReference type="SAM" id="SignalP"/>
    </source>
</evidence>
<keyword evidence="4" id="KW-0732">Signal</keyword>
<organism evidence="6 7">
    <name type="scientific">Rhodopseudomonas palustris (strain HaA2)</name>
    <dbReference type="NCBI Taxonomy" id="316058"/>
    <lineage>
        <taxon>Bacteria</taxon>
        <taxon>Pseudomonadati</taxon>
        <taxon>Pseudomonadota</taxon>
        <taxon>Alphaproteobacteria</taxon>
        <taxon>Hyphomicrobiales</taxon>
        <taxon>Nitrobacteraceae</taxon>
        <taxon>Rhodopseudomonas</taxon>
    </lineage>
</organism>
<name>Q2IXZ4_RHOP2</name>
<protein>
    <recommendedName>
        <fullName evidence="5">Secretin/TonB short N-terminal domain-containing protein</fullName>
    </recommendedName>
</protein>
<evidence type="ECO:0000313" key="6">
    <source>
        <dbReference type="EMBL" id="ABD06916.1"/>
    </source>
</evidence>
<reference evidence="6 7" key="1">
    <citation type="submission" date="2006-01" db="EMBL/GenBank/DDBJ databases">
        <title>Complete sequence of Rhodopseudomonas palustris HaA2.</title>
        <authorList>
            <consortium name="US DOE Joint Genome Institute"/>
            <person name="Copeland A."/>
            <person name="Lucas S."/>
            <person name="Lapidus A."/>
            <person name="Barry K."/>
            <person name="Detter J.C."/>
            <person name="Glavina T."/>
            <person name="Hammon N."/>
            <person name="Israni S."/>
            <person name="Pitluck S."/>
            <person name="Chain P."/>
            <person name="Malfatti S."/>
            <person name="Shin M."/>
            <person name="Vergez L."/>
            <person name="Schmutz J."/>
            <person name="Larimer F."/>
            <person name="Land M."/>
            <person name="Hauser L."/>
            <person name="Pelletier D.A."/>
            <person name="Kyrpides N."/>
            <person name="Anderson I."/>
            <person name="Oda Y."/>
            <person name="Harwood C.S."/>
            <person name="Richardson P."/>
        </authorList>
    </citation>
    <scope>NUCLEOTIDE SEQUENCE [LARGE SCALE GENOMIC DNA]</scope>
    <source>
        <strain evidence="6 7">HaA2</strain>
    </source>
</reference>
<evidence type="ECO:0000256" key="1">
    <source>
        <dbReference type="ARBA" id="ARBA00022448"/>
    </source>
</evidence>
<evidence type="ECO:0000313" key="7">
    <source>
        <dbReference type="Proteomes" id="UP000008809"/>
    </source>
</evidence>
<dbReference type="SMART" id="SM00965">
    <property type="entry name" value="STN"/>
    <property type="match status" value="1"/>
</dbReference>
<evidence type="ECO:0000256" key="2">
    <source>
        <dbReference type="ARBA" id="ARBA00023136"/>
    </source>
</evidence>
<dbReference type="GO" id="GO:0019867">
    <property type="term" value="C:outer membrane"/>
    <property type="evidence" value="ECO:0007669"/>
    <property type="project" value="InterPro"/>
</dbReference>
<evidence type="ECO:0000259" key="5">
    <source>
        <dbReference type="SMART" id="SM00965"/>
    </source>
</evidence>
<keyword evidence="1" id="KW-0813">Transport</keyword>
<accession>Q2IXZ4</accession>